<dbReference type="SUPFAM" id="SSF53335">
    <property type="entry name" value="S-adenosyl-L-methionine-dependent methyltransferases"/>
    <property type="match status" value="1"/>
</dbReference>
<proteinExistence type="predicted"/>
<keyword evidence="2" id="KW-0808">Transferase</keyword>
<evidence type="ECO:0000256" key="1">
    <source>
        <dbReference type="SAM" id="Phobius"/>
    </source>
</evidence>
<reference evidence="2" key="1">
    <citation type="journal article" date="2020" name="mSystems">
        <title>Genome- and Community-Level Interaction Insights into Carbon Utilization and Element Cycling Functions of Hydrothermarchaeota in Hydrothermal Sediment.</title>
        <authorList>
            <person name="Zhou Z."/>
            <person name="Liu Y."/>
            <person name="Xu W."/>
            <person name="Pan J."/>
            <person name="Luo Z.H."/>
            <person name="Li M."/>
        </authorList>
    </citation>
    <scope>NUCLEOTIDE SEQUENCE [LARGE SCALE GENOMIC DNA]</scope>
    <source>
        <strain evidence="2">SpSt-479</strain>
    </source>
</reference>
<name>A0A7V2ZI82_9BACT</name>
<dbReference type="InterPro" id="IPR029063">
    <property type="entry name" value="SAM-dependent_MTases_sf"/>
</dbReference>
<accession>A0A7V2ZI82</accession>
<keyword evidence="2" id="KW-0489">Methyltransferase</keyword>
<dbReference type="Pfam" id="PF13578">
    <property type="entry name" value="Methyltransf_24"/>
    <property type="match status" value="1"/>
</dbReference>
<dbReference type="GO" id="GO:0032259">
    <property type="term" value="P:methylation"/>
    <property type="evidence" value="ECO:0007669"/>
    <property type="project" value="UniProtKB-KW"/>
</dbReference>
<keyword evidence="1" id="KW-1133">Transmembrane helix</keyword>
<keyword evidence="1" id="KW-0472">Membrane</keyword>
<keyword evidence="1" id="KW-0812">Transmembrane</keyword>
<organism evidence="2">
    <name type="scientific">Ignavibacterium album</name>
    <dbReference type="NCBI Taxonomy" id="591197"/>
    <lineage>
        <taxon>Bacteria</taxon>
        <taxon>Pseudomonadati</taxon>
        <taxon>Ignavibacteriota</taxon>
        <taxon>Ignavibacteria</taxon>
        <taxon>Ignavibacteriales</taxon>
        <taxon>Ignavibacteriaceae</taxon>
        <taxon>Ignavibacterium</taxon>
    </lineage>
</organism>
<dbReference type="GO" id="GO:0008168">
    <property type="term" value="F:methyltransferase activity"/>
    <property type="evidence" value="ECO:0007669"/>
    <property type="project" value="UniProtKB-KW"/>
</dbReference>
<protein>
    <submittedName>
        <fullName evidence="2">Class I SAM-dependent methyltransferase</fullName>
    </submittedName>
</protein>
<feature type="transmembrane region" description="Helical" evidence="1">
    <location>
        <begin position="12"/>
        <end position="33"/>
    </location>
</feature>
<dbReference type="EMBL" id="DSUJ01000008">
    <property type="protein sequence ID" value="HFI90489.1"/>
    <property type="molecule type" value="Genomic_DNA"/>
</dbReference>
<gene>
    <name evidence="2" type="ORF">ENS31_03035</name>
</gene>
<dbReference type="Gene3D" id="3.40.50.150">
    <property type="entry name" value="Vaccinia Virus protein VP39"/>
    <property type="match status" value="1"/>
</dbReference>
<evidence type="ECO:0000313" key="2">
    <source>
        <dbReference type="EMBL" id="HFI90489.1"/>
    </source>
</evidence>
<sequence length="328" mass="39178">MEFKHYIRKLIIFFGPILEIVLFPFTIISSLWMRYIRECGVERMPLSKSIFNLIGVFPIKDHYYEPHFNPKRIIGSLHDRYLPGIKFDINAQKNLLNKFDFTDELKQFSFNRESDEDFYFNNERFTVGDAEILYSMIRHFKPERVIEIGSGMSTLIASAALKKNKSESENYIYDHICIEPYPRSWLMKRNDIKLILKNLEEVGSEFFMNLQENDILFIDSTHMIKPKGDVLTEYLEILPIIKPGVIIHIHDIFTPRNYPDEWILNAVSFWNEQYLLESILSYSDKFEVLLALNYLFYTEKELLESRCPFLKNNFTKEPRSIWLRKIKF</sequence>
<comment type="caution">
    <text evidence="2">The sequence shown here is derived from an EMBL/GenBank/DDBJ whole genome shotgun (WGS) entry which is preliminary data.</text>
</comment>
<dbReference type="AlphaFoldDB" id="A0A7V2ZI82"/>